<reference evidence="2" key="1">
    <citation type="submission" date="2023-04" db="EMBL/GenBank/DDBJ databases">
        <authorList>
            <consortium name="ELIXIR-Norway"/>
        </authorList>
    </citation>
    <scope>NUCLEOTIDE SEQUENCE [LARGE SCALE GENOMIC DNA]</scope>
</reference>
<name>A0ABN8ZAK4_RANTA</name>
<feature type="compositionally biased region" description="Basic and acidic residues" evidence="1">
    <location>
        <begin position="27"/>
        <end position="50"/>
    </location>
</feature>
<dbReference type="EMBL" id="OX459939">
    <property type="protein sequence ID" value="CAI9170932.1"/>
    <property type="molecule type" value="Genomic_DNA"/>
</dbReference>
<proteinExistence type="predicted"/>
<feature type="region of interest" description="Disordered" evidence="1">
    <location>
        <begin position="82"/>
        <end position="117"/>
    </location>
</feature>
<sequence length="117" mass="12343">MRAGEKLCGTRVAQLGAHWRSSPGGMKAREDHGERAREGSLRHPGGDGKRSCRSPGCVRNVAPAGVSLRLGGARSHASLRPLALMAEHSGRGRATQPRSMVSPTGSLLREVPSAQRS</sequence>
<dbReference type="Proteomes" id="UP001176941">
    <property type="component" value="Chromosome 3"/>
</dbReference>
<accession>A0ABN8ZAK4</accession>
<evidence type="ECO:0000256" key="1">
    <source>
        <dbReference type="SAM" id="MobiDB-lite"/>
    </source>
</evidence>
<protein>
    <submittedName>
        <fullName evidence="2">Uncharacterized protein</fullName>
    </submittedName>
</protein>
<feature type="compositionally biased region" description="Polar residues" evidence="1">
    <location>
        <begin position="96"/>
        <end position="105"/>
    </location>
</feature>
<feature type="region of interest" description="Disordered" evidence="1">
    <location>
        <begin position="15"/>
        <end position="58"/>
    </location>
</feature>
<keyword evidence="3" id="KW-1185">Reference proteome</keyword>
<evidence type="ECO:0000313" key="3">
    <source>
        <dbReference type="Proteomes" id="UP001176941"/>
    </source>
</evidence>
<evidence type="ECO:0000313" key="2">
    <source>
        <dbReference type="EMBL" id="CAI9170932.1"/>
    </source>
</evidence>
<gene>
    <name evidence="2" type="ORF">MRATA1EN1_LOCUS19894</name>
</gene>
<organism evidence="2 3">
    <name type="scientific">Rangifer tarandus platyrhynchus</name>
    <name type="common">Svalbard reindeer</name>
    <dbReference type="NCBI Taxonomy" id="3082113"/>
    <lineage>
        <taxon>Eukaryota</taxon>
        <taxon>Metazoa</taxon>
        <taxon>Chordata</taxon>
        <taxon>Craniata</taxon>
        <taxon>Vertebrata</taxon>
        <taxon>Euteleostomi</taxon>
        <taxon>Mammalia</taxon>
        <taxon>Eutheria</taxon>
        <taxon>Laurasiatheria</taxon>
        <taxon>Artiodactyla</taxon>
        <taxon>Ruminantia</taxon>
        <taxon>Pecora</taxon>
        <taxon>Cervidae</taxon>
        <taxon>Odocoileinae</taxon>
        <taxon>Rangifer</taxon>
    </lineage>
</organism>